<dbReference type="AlphaFoldDB" id="A0A7Y9W689"/>
<dbReference type="Proteomes" id="UP000572540">
    <property type="component" value="Unassembled WGS sequence"/>
</dbReference>
<evidence type="ECO:0000256" key="1">
    <source>
        <dbReference type="ARBA" id="ARBA00001974"/>
    </source>
</evidence>
<dbReference type="SUPFAM" id="SSF47203">
    <property type="entry name" value="Acyl-CoA dehydrogenase C-terminal domain-like"/>
    <property type="match status" value="1"/>
</dbReference>
<dbReference type="Pfam" id="PF02771">
    <property type="entry name" value="Acyl-CoA_dh_N"/>
    <property type="match status" value="1"/>
</dbReference>
<dbReference type="PANTHER" id="PTHR43884:SF12">
    <property type="entry name" value="ISOVALERYL-COA DEHYDROGENASE, MITOCHONDRIAL-RELATED"/>
    <property type="match status" value="1"/>
</dbReference>
<dbReference type="PIRSF" id="PIRSF016578">
    <property type="entry name" value="HsaA"/>
    <property type="match status" value="1"/>
</dbReference>
<dbReference type="EMBL" id="JACCAU010000001">
    <property type="protein sequence ID" value="NYH14503.1"/>
    <property type="molecule type" value="Genomic_DNA"/>
</dbReference>
<feature type="region of interest" description="Disordered" evidence="5">
    <location>
        <begin position="1"/>
        <end position="29"/>
    </location>
</feature>
<sequence>MTAPEITPGAQRDDTTHAPLSPAPVAGQPTGAIDEAAHRVARIAAQFADTVDQYARFPAEAINAMREQRLLGAMIPAQLGGLGASLADIASACRIIGQACSSAGMVFAMHQIQIACVIEHANGEAWHSVFVEQLVEHQWLLASATSEDEVGGNLRRSRCAIEAHEGGFTLHKLTPTISYGAYADAILVTARRDPAAPPTEQVLVTLLKAGTTLTRRGAWDTFGMRGTCSEGFILAAQGQLEQVFPVPFAQIAEQTMVPTSHILWAALWAGIAHDAFQRAHRYFRKQEQSEAAGNTPAGRRIADALALMQAIEGRIAGVLRLHSQPRKERSWSASMADAAEINTLKTFVSTTVLQVVHHAMMICGMAAYKNGTPFTLSRHLRDLYSAPLMINNDRIEANTASLMLAQRPTSQDRD</sequence>
<evidence type="ECO:0000256" key="3">
    <source>
        <dbReference type="ARBA" id="ARBA00022630"/>
    </source>
</evidence>
<dbReference type="EC" id="1.3.8.7" evidence="8"/>
<dbReference type="GO" id="GO:0070991">
    <property type="term" value="F:medium-chain fatty acyl-CoA dehydrogenase activity"/>
    <property type="evidence" value="ECO:0007669"/>
    <property type="project" value="UniProtKB-EC"/>
</dbReference>
<evidence type="ECO:0000313" key="8">
    <source>
        <dbReference type="EMBL" id="NYH14503.1"/>
    </source>
</evidence>
<evidence type="ECO:0000259" key="6">
    <source>
        <dbReference type="Pfam" id="PF00441"/>
    </source>
</evidence>
<comment type="caution">
    <text evidence="8">The sequence shown here is derived from an EMBL/GenBank/DDBJ whole genome shotgun (WGS) entry which is preliminary data.</text>
</comment>
<feature type="domain" description="Acyl-CoA dehydrogenase/oxidase N-terminal" evidence="7">
    <location>
        <begin position="40"/>
        <end position="121"/>
    </location>
</feature>
<reference evidence="8 9" key="1">
    <citation type="submission" date="2020-07" db="EMBL/GenBank/DDBJ databases">
        <title>Exploring microbial biodiversity for novel pathways involved in the catabolism of aromatic compounds derived from lignin.</title>
        <authorList>
            <person name="Elkins J."/>
        </authorList>
    </citation>
    <scope>NUCLEOTIDE SEQUENCE [LARGE SCALE GENOMIC DNA]</scope>
    <source>
        <strain evidence="8 9">H2C3B</strain>
    </source>
</reference>
<evidence type="ECO:0000256" key="5">
    <source>
        <dbReference type="SAM" id="MobiDB-lite"/>
    </source>
</evidence>
<evidence type="ECO:0000256" key="4">
    <source>
        <dbReference type="ARBA" id="ARBA00022827"/>
    </source>
</evidence>
<feature type="domain" description="Acyl-CoA dehydrogenase/oxidase C-terminal" evidence="6">
    <location>
        <begin position="262"/>
        <end position="383"/>
    </location>
</feature>
<dbReference type="InterPro" id="IPR009075">
    <property type="entry name" value="AcylCo_DH/oxidase_C"/>
</dbReference>
<keyword evidence="3" id="KW-0285">Flavoprotein</keyword>
<keyword evidence="4" id="KW-0274">FAD</keyword>
<dbReference type="Gene3D" id="1.20.140.10">
    <property type="entry name" value="Butyryl-CoA Dehydrogenase, subunit A, domain 3"/>
    <property type="match status" value="1"/>
</dbReference>
<evidence type="ECO:0000259" key="7">
    <source>
        <dbReference type="Pfam" id="PF02771"/>
    </source>
</evidence>
<evidence type="ECO:0000256" key="2">
    <source>
        <dbReference type="ARBA" id="ARBA00009347"/>
    </source>
</evidence>
<dbReference type="Pfam" id="PF00441">
    <property type="entry name" value="Acyl-CoA_dh_1"/>
    <property type="match status" value="1"/>
</dbReference>
<dbReference type="GO" id="GO:0050660">
    <property type="term" value="F:flavin adenine dinucleotide binding"/>
    <property type="evidence" value="ECO:0007669"/>
    <property type="project" value="InterPro"/>
</dbReference>
<organism evidence="8 9">
    <name type="scientific">Paraburkholderia bryophila</name>
    <dbReference type="NCBI Taxonomy" id="420952"/>
    <lineage>
        <taxon>Bacteria</taxon>
        <taxon>Pseudomonadati</taxon>
        <taxon>Pseudomonadota</taxon>
        <taxon>Betaproteobacteria</taxon>
        <taxon>Burkholderiales</taxon>
        <taxon>Burkholderiaceae</taxon>
        <taxon>Paraburkholderia</taxon>
    </lineage>
</organism>
<comment type="cofactor">
    <cofactor evidence="1">
        <name>FAD</name>
        <dbReference type="ChEBI" id="CHEBI:57692"/>
    </cofactor>
</comment>
<dbReference type="InterPro" id="IPR009100">
    <property type="entry name" value="AcylCoA_DH/oxidase_NM_dom_sf"/>
</dbReference>
<dbReference type="InterPro" id="IPR037069">
    <property type="entry name" value="AcylCoA_DH/ox_N_sf"/>
</dbReference>
<dbReference type="SUPFAM" id="SSF56645">
    <property type="entry name" value="Acyl-CoA dehydrogenase NM domain-like"/>
    <property type="match status" value="1"/>
</dbReference>
<dbReference type="InterPro" id="IPR013786">
    <property type="entry name" value="AcylCoA_DH/ox_N"/>
</dbReference>
<dbReference type="PANTHER" id="PTHR43884">
    <property type="entry name" value="ACYL-COA DEHYDROGENASE"/>
    <property type="match status" value="1"/>
</dbReference>
<name>A0A7Y9W689_9BURK</name>
<dbReference type="InterPro" id="IPR036250">
    <property type="entry name" value="AcylCo_DH-like_C"/>
</dbReference>
<accession>A0A7Y9W689</accession>
<comment type="similarity">
    <text evidence="2">Belongs to the acyl-CoA dehydrogenase family.</text>
</comment>
<dbReference type="Gene3D" id="2.40.110.10">
    <property type="entry name" value="Butyryl-CoA Dehydrogenase, subunit A, domain 2"/>
    <property type="match status" value="1"/>
</dbReference>
<protein>
    <submittedName>
        <fullName evidence="8">Acyl-CoA dehydrogenase</fullName>
        <ecNumber evidence="8">1.3.8.7</ecNumber>
    </submittedName>
</protein>
<proteinExistence type="inferred from homology"/>
<gene>
    <name evidence="8" type="ORF">GGD41_001731</name>
</gene>
<dbReference type="InterPro" id="IPR046373">
    <property type="entry name" value="Acyl-CoA_Oxase/DH_mid-dom_sf"/>
</dbReference>
<dbReference type="Gene3D" id="1.10.540.10">
    <property type="entry name" value="Acyl-CoA dehydrogenase/oxidase, N-terminal domain"/>
    <property type="match status" value="1"/>
</dbReference>
<evidence type="ECO:0000313" key="9">
    <source>
        <dbReference type="Proteomes" id="UP000572540"/>
    </source>
</evidence>
<dbReference type="RefSeq" id="WP_179709854.1">
    <property type="nucleotide sequence ID" value="NZ_JACCAU010000001.1"/>
</dbReference>
<keyword evidence="8" id="KW-0560">Oxidoreductase</keyword>